<gene>
    <name evidence="1" type="ORF">AK812_SmicGene34165</name>
</gene>
<sequence>MNPLIFESPDGQIWAQTVVGGWVVLADAEYRPDLPIATSPEEAKMPRDAPRWVSDGLLCHLQRQHRNMLRITEHFQDIQQGFEKLGLELEPVLEIAEPEAPMFDQMLQPARFAQSNADRVAVRREKPAVNLPQPSATMTSQALKSRLNHFLTSI</sequence>
<keyword evidence="2" id="KW-1185">Reference proteome</keyword>
<evidence type="ECO:0000313" key="1">
    <source>
        <dbReference type="EMBL" id="OLP84910.1"/>
    </source>
</evidence>
<dbReference type="EMBL" id="LSRX01001007">
    <property type="protein sequence ID" value="OLP84910.1"/>
    <property type="molecule type" value="Genomic_DNA"/>
</dbReference>
<protein>
    <submittedName>
        <fullName evidence="1">Uncharacterized protein</fullName>
    </submittedName>
</protein>
<organism evidence="1 2">
    <name type="scientific">Symbiodinium microadriaticum</name>
    <name type="common">Dinoflagellate</name>
    <name type="synonym">Zooxanthella microadriatica</name>
    <dbReference type="NCBI Taxonomy" id="2951"/>
    <lineage>
        <taxon>Eukaryota</taxon>
        <taxon>Sar</taxon>
        <taxon>Alveolata</taxon>
        <taxon>Dinophyceae</taxon>
        <taxon>Suessiales</taxon>
        <taxon>Symbiodiniaceae</taxon>
        <taxon>Symbiodinium</taxon>
    </lineage>
</organism>
<reference evidence="1 2" key="1">
    <citation type="submission" date="2016-02" db="EMBL/GenBank/DDBJ databases">
        <title>Genome analysis of coral dinoflagellate symbionts highlights evolutionary adaptations to a symbiotic lifestyle.</title>
        <authorList>
            <person name="Aranda M."/>
            <person name="Li Y."/>
            <person name="Liew Y.J."/>
            <person name="Baumgarten S."/>
            <person name="Simakov O."/>
            <person name="Wilson M."/>
            <person name="Piel J."/>
            <person name="Ashoor H."/>
            <person name="Bougouffa S."/>
            <person name="Bajic V.B."/>
            <person name="Ryu T."/>
            <person name="Ravasi T."/>
            <person name="Bayer T."/>
            <person name="Micklem G."/>
            <person name="Kim H."/>
            <person name="Bhak J."/>
            <person name="Lajeunesse T.C."/>
            <person name="Voolstra C.R."/>
        </authorList>
    </citation>
    <scope>NUCLEOTIDE SEQUENCE [LARGE SCALE GENOMIC DNA]</scope>
    <source>
        <strain evidence="1 2">CCMP2467</strain>
    </source>
</reference>
<accession>A0A1Q9CPR7</accession>
<dbReference type="AlphaFoldDB" id="A0A1Q9CPR7"/>
<dbReference type="Proteomes" id="UP000186817">
    <property type="component" value="Unassembled WGS sequence"/>
</dbReference>
<evidence type="ECO:0000313" key="2">
    <source>
        <dbReference type="Proteomes" id="UP000186817"/>
    </source>
</evidence>
<comment type="caution">
    <text evidence="1">The sequence shown here is derived from an EMBL/GenBank/DDBJ whole genome shotgun (WGS) entry which is preliminary data.</text>
</comment>
<name>A0A1Q9CPR7_SYMMI</name>
<dbReference type="OrthoDB" id="437824at2759"/>
<proteinExistence type="predicted"/>